<dbReference type="SUPFAM" id="SSF49899">
    <property type="entry name" value="Concanavalin A-like lectins/glucanases"/>
    <property type="match status" value="1"/>
</dbReference>
<evidence type="ECO:0000256" key="1">
    <source>
        <dbReference type="ARBA" id="ARBA00006865"/>
    </source>
</evidence>
<comment type="caution">
    <text evidence="4">The sequence shown here is derived from an EMBL/GenBank/DDBJ whole genome shotgun (WGS) entry which is preliminary data.</text>
</comment>
<organism evidence="4 5">
    <name type="scientific">Blomia tropicalis</name>
    <name type="common">Mite</name>
    <dbReference type="NCBI Taxonomy" id="40697"/>
    <lineage>
        <taxon>Eukaryota</taxon>
        <taxon>Metazoa</taxon>
        <taxon>Ecdysozoa</taxon>
        <taxon>Arthropoda</taxon>
        <taxon>Chelicerata</taxon>
        <taxon>Arachnida</taxon>
        <taxon>Acari</taxon>
        <taxon>Acariformes</taxon>
        <taxon>Sarcoptiformes</taxon>
        <taxon>Astigmata</taxon>
        <taxon>Glycyphagoidea</taxon>
        <taxon>Echimyopodidae</taxon>
        <taxon>Blomia</taxon>
    </lineage>
</organism>
<dbReference type="GO" id="GO:0005975">
    <property type="term" value="P:carbohydrate metabolic process"/>
    <property type="evidence" value="ECO:0007669"/>
    <property type="project" value="InterPro"/>
</dbReference>
<feature type="domain" description="GH16" evidence="3">
    <location>
        <begin position="2"/>
        <end position="271"/>
    </location>
</feature>
<dbReference type="CDD" id="cd08023">
    <property type="entry name" value="GH16_laminarinase_like"/>
    <property type="match status" value="1"/>
</dbReference>
<evidence type="ECO:0000313" key="5">
    <source>
        <dbReference type="Proteomes" id="UP001142055"/>
    </source>
</evidence>
<dbReference type="Gene3D" id="2.60.120.200">
    <property type="match status" value="1"/>
</dbReference>
<feature type="signal peptide" evidence="2">
    <location>
        <begin position="1"/>
        <end position="19"/>
    </location>
</feature>
<dbReference type="Proteomes" id="UP001142055">
    <property type="component" value="Chromosome 2"/>
</dbReference>
<sequence length="271" mass="31814">MQIQTIIFISLALAGTVRCNWQLVWSDEFNGNGLDENNWNYQTGCSQQNDELECYTSHRHENVRVENGHLVIEARPEEYQGHHFTSGRLHGKKAWAYGKFEARAKMPSGHHLWPAIWMMPRDSKYGGWAASGEIDILELRGDKPHEIVGTIHYGGSWPNNIYHGSGERYYQQDFSQDYHTFAVEWDQKEIRWYVDGQHYHTENIDRNMWSGRGNNPYHKNGEPFDQPFYWILNVAVGGNFFGPGPYVSPAEARNWHKRTMEVDYVRVYQWR</sequence>
<keyword evidence="5" id="KW-1185">Reference proteome</keyword>
<dbReference type="AlphaFoldDB" id="A0A9Q0RMJ2"/>
<dbReference type="InterPro" id="IPR013320">
    <property type="entry name" value="ConA-like_dom_sf"/>
</dbReference>
<dbReference type="GO" id="GO:0004553">
    <property type="term" value="F:hydrolase activity, hydrolyzing O-glycosyl compounds"/>
    <property type="evidence" value="ECO:0007669"/>
    <property type="project" value="InterPro"/>
</dbReference>
<feature type="chain" id="PRO_5040285291" description="GH16 domain-containing protein" evidence="2">
    <location>
        <begin position="20"/>
        <end position="271"/>
    </location>
</feature>
<accession>A0A9Q0RMJ2</accession>
<dbReference type="InterPro" id="IPR050546">
    <property type="entry name" value="Glycosyl_Hydrlase_16"/>
</dbReference>
<evidence type="ECO:0000259" key="3">
    <source>
        <dbReference type="PROSITE" id="PS51762"/>
    </source>
</evidence>
<dbReference type="PANTHER" id="PTHR10963:SF55">
    <property type="entry name" value="GLYCOSIDE HYDROLASE FAMILY 16 PROTEIN"/>
    <property type="match status" value="1"/>
</dbReference>
<dbReference type="PANTHER" id="PTHR10963">
    <property type="entry name" value="GLYCOSYL HYDROLASE-RELATED"/>
    <property type="match status" value="1"/>
</dbReference>
<protein>
    <recommendedName>
        <fullName evidence="3">GH16 domain-containing protein</fullName>
    </recommendedName>
</protein>
<dbReference type="EMBL" id="JAPWDV010000002">
    <property type="protein sequence ID" value="KAJ6219834.1"/>
    <property type="molecule type" value="Genomic_DNA"/>
</dbReference>
<evidence type="ECO:0000313" key="4">
    <source>
        <dbReference type="EMBL" id="KAJ6219834.1"/>
    </source>
</evidence>
<dbReference type="Pfam" id="PF00722">
    <property type="entry name" value="Glyco_hydro_16"/>
    <property type="match status" value="1"/>
</dbReference>
<gene>
    <name evidence="4" type="ORF">RDWZM_005646</name>
</gene>
<dbReference type="InterPro" id="IPR000757">
    <property type="entry name" value="Beta-glucanase-like"/>
</dbReference>
<dbReference type="OMA" id="MDGQQFH"/>
<proteinExistence type="inferred from homology"/>
<reference evidence="4" key="1">
    <citation type="submission" date="2022-12" db="EMBL/GenBank/DDBJ databases">
        <title>Genome assemblies of Blomia tropicalis.</title>
        <authorList>
            <person name="Cui Y."/>
        </authorList>
    </citation>
    <scope>NUCLEOTIDE SEQUENCE</scope>
    <source>
        <tissue evidence="4">Adult mites</tissue>
    </source>
</reference>
<comment type="similarity">
    <text evidence="1">Belongs to the glycosyl hydrolase 16 family.</text>
</comment>
<keyword evidence="2" id="KW-0732">Signal</keyword>
<dbReference type="PROSITE" id="PS51762">
    <property type="entry name" value="GH16_2"/>
    <property type="match status" value="1"/>
</dbReference>
<evidence type="ECO:0000256" key="2">
    <source>
        <dbReference type="SAM" id="SignalP"/>
    </source>
</evidence>
<name>A0A9Q0RMJ2_BLOTA</name>